<reference evidence="1" key="1">
    <citation type="journal article" date="2015" name="Nature">
        <title>Complex archaea that bridge the gap between prokaryotes and eukaryotes.</title>
        <authorList>
            <person name="Spang A."/>
            <person name="Saw J.H."/>
            <person name="Jorgensen S.L."/>
            <person name="Zaremba-Niedzwiedzka K."/>
            <person name="Martijn J."/>
            <person name="Lind A.E."/>
            <person name="van Eijk R."/>
            <person name="Schleper C."/>
            <person name="Guy L."/>
            <person name="Ettema T.J."/>
        </authorList>
    </citation>
    <scope>NUCLEOTIDE SEQUENCE</scope>
</reference>
<feature type="non-terminal residue" evidence="1">
    <location>
        <position position="90"/>
    </location>
</feature>
<dbReference type="AlphaFoldDB" id="A0A0F8ZMV0"/>
<dbReference type="EMBL" id="LAZR01059463">
    <property type="protein sequence ID" value="KKK67734.1"/>
    <property type="molecule type" value="Genomic_DNA"/>
</dbReference>
<evidence type="ECO:0000313" key="1">
    <source>
        <dbReference type="EMBL" id="KKK67734.1"/>
    </source>
</evidence>
<name>A0A0F8ZMV0_9ZZZZ</name>
<gene>
    <name evidence="1" type="ORF">LCGC14_2951130</name>
</gene>
<comment type="caution">
    <text evidence="1">The sequence shown here is derived from an EMBL/GenBank/DDBJ whole genome shotgun (WGS) entry which is preliminary data.</text>
</comment>
<proteinExistence type="predicted"/>
<protein>
    <submittedName>
        <fullName evidence="1">Uncharacterized protein</fullName>
    </submittedName>
</protein>
<accession>A0A0F8ZMV0</accession>
<sequence length="90" mass="9921">MVVNAVQFENQPVQIHKRVFFTGDTALPRGWGLDYDADRGTDTVADGKRNRYVELPTTSNNMHFAGVTQRAYSAVVGGQWVDIFAPGSTC</sequence>
<organism evidence="1">
    <name type="scientific">marine sediment metagenome</name>
    <dbReference type="NCBI Taxonomy" id="412755"/>
    <lineage>
        <taxon>unclassified sequences</taxon>
        <taxon>metagenomes</taxon>
        <taxon>ecological metagenomes</taxon>
    </lineage>
</organism>